<gene>
    <name evidence="2" type="ORF">BGZ65_003246</name>
</gene>
<dbReference type="EMBL" id="JAAAHW010006741">
    <property type="protein sequence ID" value="KAF9955674.1"/>
    <property type="molecule type" value="Genomic_DNA"/>
</dbReference>
<keyword evidence="3" id="KW-1185">Reference proteome</keyword>
<evidence type="ECO:0000313" key="3">
    <source>
        <dbReference type="Proteomes" id="UP000749646"/>
    </source>
</evidence>
<feature type="compositionally biased region" description="Low complexity" evidence="1">
    <location>
        <begin position="573"/>
        <end position="586"/>
    </location>
</feature>
<dbReference type="GO" id="GO:0031123">
    <property type="term" value="P:RNA 3'-end processing"/>
    <property type="evidence" value="ECO:0007669"/>
    <property type="project" value="TreeGrafter"/>
</dbReference>
<dbReference type="SUPFAM" id="SSF81631">
    <property type="entry name" value="PAP/OAS1 substrate-binding domain"/>
    <property type="match status" value="1"/>
</dbReference>
<evidence type="ECO:0000313" key="2">
    <source>
        <dbReference type="EMBL" id="KAF9955674.1"/>
    </source>
</evidence>
<feature type="region of interest" description="Disordered" evidence="1">
    <location>
        <begin position="643"/>
        <end position="705"/>
    </location>
</feature>
<name>A0A9P6J004_9FUNG</name>
<accession>A0A9P6J004</accession>
<organism evidence="2 3">
    <name type="scientific">Modicella reniformis</name>
    <dbReference type="NCBI Taxonomy" id="1440133"/>
    <lineage>
        <taxon>Eukaryota</taxon>
        <taxon>Fungi</taxon>
        <taxon>Fungi incertae sedis</taxon>
        <taxon>Mucoromycota</taxon>
        <taxon>Mortierellomycotina</taxon>
        <taxon>Mortierellomycetes</taxon>
        <taxon>Mortierellales</taxon>
        <taxon>Mortierellaceae</taxon>
        <taxon>Modicella</taxon>
    </lineage>
</organism>
<sequence length="766" mass="86696">MLSSPNPEGAFVDYLFERLLFERVLARNSLSGCCIDPEAMSDKFDYILHYYLHLGLKKAHNRRSEAIRNLNLNEIAGVVVYMTNMQGRYKIFSANLAQTFDFGQEHEDTYGDHIHCAQMSNKQIKDFRRDWAAKVPQEHQDEIELLVRILKENGLMSSQDCGRTLADKLNALVDDEDDEDRLYIDTLHDAYIAKLENARLRPEVRLQKEQNLITSIKSLTAMDVIVLSSSAKGVNISDCDIELLLVRPAPKNREGISAPPTSMLGSLLSRAGVEPMTMSELSSLLKRSGYKSVEFSYRYFDTTCEINVPYTSFYDPRSELSCQIILNQSHPLGIPLRKLIQAYTNLDGRVERLVYATQQILSEHGRCKRFLSNYAITLMVIAFLQEKDILPKLQHHRERPSPDQASQTLQQQQVHPAVKLITKAMSKNQKRAIARQHRRRRSQGTMKSNSDVDISAAILADKVQVTNLAGSRSRLIDCHFDQAMTQSQVFDKSSISTVGDLLLEFLAYFGYTHDYADHEVSVVYGSLSHETSTMTADATTDTSKSASTVTVSESSINVECTVSEMTVSQQGKSSSMDSASTNTSVSLTENPKEQNQPKRSYLIVRDPFVTDRNVTRLCSGWKLAATVACFRRAFHTLEDDDMDLFSSTEGSDMDDENEEDSMDNSSDDASDSDEDDGMDVSEDSDAEDDGDDEDSMDNPSRRGWRYRRRQRFDQRSLKQHPRLPGFMRNHRGPPRGALTKLLTEELWNDIFYLAVIEQIEGLADTK</sequence>
<dbReference type="Proteomes" id="UP000749646">
    <property type="component" value="Unassembled WGS sequence"/>
</dbReference>
<feature type="region of interest" description="Disordered" evidence="1">
    <location>
        <begin position="567"/>
        <end position="599"/>
    </location>
</feature>
<comment type="caution">
    <text evidence="2">The sequence shown here is derived from an EMBL/GenBank/DDBJ whole genome shotgun (WGS) entry which is preliminary data.</text>
</comment>
<feature type="compositionally biased region" description="Acidic residues" evidence="1">
    <location>
        <begin position="651"/>
        <end position="696"/>
    </location>
</feature>
<protein>
    <submittedName>
        <fullName evidence="2">Uncharacterized protein</fullName>
    </submittedName>
</protein>
<dbReference type="PANTHER" id="PTHR12271:SF40">
    <property type="entry name" value="POLY(A) RNA POLYMERASE GLD2"/>
    <property type="match status" value="1"/>
</dbReference>
<reference evidence="2" key="1">
    <citation type="journal article" date="2020" name="Fungal Divers.">
        <title>Resolving the Mortierellaceae phylogeny through synthesis of multi-gene phylogenetics and phylogenomics.</title>
        <authorList>
            <person name="Vandepol N."/>
            <person name="Liber J."/>
            <person name="Desiro A."/>
            <person name="Na H."/>
            <person name="Kennedy M."/>
            <person name="Barry K."/>
            <person name="Grigoriev I.V."/>
            <person name="Miller A.N."/>
            <person name="O'Donnell K."/>
            <person name="Stajich J.E."/>
            <person name="Bonito G."/>
        </authorList>
    </citation>
    <scope>NUCLEOTIDE SEQUENCE</scope>
    <source>
        <strain evidence="2">MES-2147</strain>
    </source>
</reference>
<dbReference type="GO" id="GO:0016779">
    <property type="term" value="F:nucleotidyltransferase activity"/>
    <property type="evidence" value="ECO:0007669"/>
    <property type="project" value="TreeGrafter"/>
</dbReference>
<dbReference type="AlphaFoldDB" id="A0A9P6J004"/>
<dbReference type="Gene3D" id="1.10.1410.10">
    <property type="match status" value="1"/>
</dbReference>
<dbReference type="OrthoDB" id="2274644at2759"/>
<evidence type="ECO:0000256" key="1">
    <source>
        <dbReference type="SAM" id="MobiDB-lite"/>
    </source>
</evidence>
<dbReference type="PANTHER" id="PTHR12271">
    <property type="entry name" value="POLY A POLYMERASE CID PAP -RELATED"/>
    <property type="match status" value="1"/>
</dbReference>
<proteinExistence type="predicted"/>